<dbReference type="AlphaFoldDB" id="A0A502GJD3"/>
<dbReference type="CDD" id="cd03134">
    <property type="entry name" value="GATase1_PfpI_like"/>
    <property type="match status" value="1"/>
</dbReference>
<dbReference type="OrthoDB" id="9792284at2"/>
<dbReference type="EMBL" id="RCYZ01000009">
    <property type="protein sequence ID" value="TPG62397.1"/>
    <property type="molecule type" value="Genomic_DNA"/>
</dbReference>
<dbReference type="InterPro" id="IPR006286">
    <property type="entry name" value="C56_PfpI-like"/>
</dbReference>
<reference evidence="3 4" key="1">
    <citation type="journal article" date="2019" name="Environ. Microbiol.">
        <title>Species interactions and distinct microbial communities in high Arctic permafrost affected cryosols are associated with the CH4 and CO2 gas fluxes.</title>
        <authorList>
            <person name="Altshuler I."/>
            <person name="Hamel J."/>
            <person name="Turney S."/>
            <person name="Magnuson E."/>
            <person name="Levesque R."/>
            <person name="Greer C."/>
            <person name="Whyte L.G."/>
        </authorList>
    </citation>
    <scope>NUCLEOTIDE SEQUENCE [LARGE SCALE GENOMIC DNA]</scope>
    <source>
        <strain evidence="3 4">S9.2P</strain>
    </source>
</reference>
<keyword evidence="3" id="KW-0315">Glutamine amidotransferase</keyword>
<comment type="caution">
    <text evidence="3">The sequence shown here is derived from an EMBL/GenBank/DDBJ whole genome shotgun (WGS) entry which is preliminary data.</text>
</comment>
<name>A0A502GJD3_9BACT</name>
<dbReference type="InterPro" id="IPR002818">
    <property type="entry name" value="DJ-1/PfpI"/>
</dbReference>
<dbReference type="Gene3D" id="3.40.50.880">
    <property type="match status" value="1"/>
</dbReference>
<dbReference type="PANTHER" id="PTHR42733:SF12">
    <property type="entry name" value="PROTEINASE"/>
    <property type="match status" value="1"/>
</dbReference>
<sequence length="192" mass="20899">MSIFSSDKLKGKKIAIIATDGFEQVELTEPQKYLKGEGAEVEVISLKSGSIKGWDGPNNDWGDKVSVDKVIGDVKPADYDALVLPGGQMNPDLLRVNKDVVSFVREFAGSGKVVAAICHGPWTLIEADVVRGKKMTSWPSLQTDLKNAGAHWEDSEVVTDKGLITSRKPDDLPAFNKKIVEEILEGQHAPRS</sequence>
<comment type="similarity">
    <text evidence="1">Belongs to the peptidase C56 family.</text>
</comment>
<evidence type="ECO:0000259" key="2">
    <source>
        <dbReference type="Pfam" id="PF01965"/>
    </source>
</evidence>
<dbReference type="InterPro" id="IPR029062">
    <property type="entry name" value="Class_I_gatase-like"/>
</dbReference>
<dbReference type="PROSITE" id="PS51276">
    <property type="entry name" value="PEPTIDASE_C56_PFPI"/>
    <property type="match status" value="1"/>
</dbReference>
<proteinExistence type="inferred from homology"/>
<gene>
    <name evidence="3" type="ORF">EAH73_19585</name>
</gene>
<dbReference type="Proteomes" id="UP000317646">
    <property type="component" value="Unassembled WGS sequence"/>
</dbReference>
<keyword evidence="4" id="KW-1185">Reference proteome</keyword>
<evidence type="ECO:0000256" key="1">
    <source>
        <dbReference type="ARBA" id="ARBA00008542"/>
    </source>
</evidence>
<feature type="domain" description="DJ-1/PfpI" evidence="2">
    <location>
        <begin position="12"/>
        <end position="182"/>
    </location>
</feature>
<evidence type="ECO:0000313" key="3">
    <source>
        <dbReference type="EMBL" id="TPG62397.1"/>
    </source>
</evidence>
<dbReference type="PANTHER" id="PTHR42733">
    <property type="entry name" value="DJ-1 PROTEIN"/>
    <property type="match status" value="1"/>
</dbReference>
<dbReference type="SUPFAM" id="SSF52317">
    <property type="entry name" value="Class I glutamine amidotransferase-like"/>
    <property type="match status" value="1"/>
</dbReference>
<keyword evidence="3" id="KW-0808">Transferase</keyword>
<dbReference type="GO" id="GO:0016740">
    <property type="term" value="F:transferase activity"/>
    <property type="evidence" value="ECO:0007669"/>
    <property type="project" value="UniProtKB-KW"/>
</dbReference>
<protein>
    <submittedName>
        <fullName evidence="3">Type 1 glutamine amidotransferase</fullName>
    </submittedName>
</protein>
<accession>A0A502GJD3</accession>
<organism evidence="3 4">
    <name type="scientific">Hymenobacter nivis</name>
    <dbReference type="NCBI Taxonomy" id="1850093"/>
    <lineage>
        <taxon>Bacteria</taxon>
        <taxon>Pseudomonadati</taxon>
        <taxon>Bacteroidota</taxon>
        <taxon>Cytophagia</taxon>
        <taxon>Cytophagales</taxon>
        <taxon>Hymenobacteraceae</taxon>
        <taxon>Hymenobacter</taxon>
    </lineage>
</organism>
<dbReference type="RefSeq" id="WP_140469133.1">
    <property type="nucleotide sequence ID" value="NZ_RCYZ01000009.1"/>
</dbReference>
<dbReference type="Pfam" id="PF01965">
    <property type="entry name" value="DJ-1_PfpI"/>
    <property type="match status" value="1"/>
</dbReference>
<evidence type="ECO:0000313" key="4">
    <source>
        <dbReference type="Proteomes" id="UP000317646"/>
    </source>
</evidence>
<dbReference type="NCBIfam" id="TIGR01382">
    <property type="entry name" value="PfpI"/>
    <property type="match status" value="1"/>
</dbReference>